<dbReference type="GO" id="GO:0005765">
    <property type="term" value="C:lysosomal membrane"/>
    <property type="evidence" value="ECO:0007669"/>
    <property type="project" value="UniProtKB-SubCell"/>
</dbReference>
<gene>
    <name evidence="12" type="ORF">MELIAE_LOCUS1607</name>
</gene>
<evidence type="ECO:0000256" key="2">
    <source>
        <dbReference type="ARBA" id="ARBA00004556"/>
    </source>
</evidence>
<evidence type="ECO:0000313" key="12">
    <source>
        <dbReference type="EMBL" id="CAH0547657.1"/>
    </source>
</evidence>
<evidence type="ECO:0000256" key="10">
    <source>
        <dbReference type="ARBA" id="ARBA00035449"/>
    </source>
</evidence>
<evidence type="ECO:0000256" key="3">
    <source>
        <dbReference type="ARBA" id="ARBA00008090"/>
    </source>
</evidence>
<dbReference type="AlphaFoldDB" id="A0A9P0FC85"/>
<sequence>MDINRDLPPPYSAVAQPGVHQHYAYNQPTAPPAPVYTVPPTPIYKQPAQAPTYGATTTQTIILQPETIIVGGCPACRVGVLEDDFTCCGVMCAICFFPLGILCCLLMREKKCSNCGASF</sequence>
<dbReference type="PANTHER" id="PTHR13551:SF1">
    <property type="entry name" value="MEMBRANE PROTEIN BRI3"/>
    <property type="match status" value="1"/>
</dbReference>
<dbReference type="OrthoDB" id="2564984at2759"/>
<dbReference type="InterPro" id="IPR019317">
    <property type="entry name" value="BRI3"/>
</dbReference>
<evidence type="ECO:0000256" key="4">
    <source>
        <dbReference type="ARBA" id="ARBA00022490"/>
    </source>
</evidence>
<evidence type="ECO:0000256" key="9">
    <source>
        <dbReference type="ARBA" id="ARBA00035284"/>
    </source>
</evidence>
<protein>
    <recommendedName>
        <fullName evidence="9">Membrane protein BRI3</fullName>
    </recommendedName>
    <alternativeName>
        <fullName evidence="10">Brain protein I3</fullName>
    </alternativeName>
</protein>
<dbReference type="PANTHER" id="PTHR13551">
    <property type="entry name" value="BRAIN PROTEIN I3"/>
    <property type="match status" value="1"/>
</dbReference>
<dbReference type="GO" id="GO:0048471">
    <property type="term" value="C:perinuclear region of cytoplasm"/>
    <property type="evidence" value="ECO:0007669"/>
    <property type="project" value="UniProtKB-SubCell"/>
</dbReference>
<evidence type="ECO:0000256" key="5">
    <source>
        <dbReference type="ARBA" id="ARBA00022692"/>
    </source>
</evidence>
<dbReference type="Pfam" id="PF10164">
    <property type="entry name" value="BRI3"/>
    <property type="match status" value="1"/>
</dbReference>
<comment type="subcellular location">
    <subcellularLocation>
        <location evidence="2">Cytoplasm</location>
        <location evidence="2">Perinuclear region</location>
    </subcellularLocation>
    <subcellularLocation>
        <location evidence="1">Lysosome membrane</location>
        <topology evidence="1">Multi-pass membrane protein</topology>
    </subcellularLocation>
</comment>
<dbReference type="Proteomes" id="UP001154078">
    <property type="component" value="Chromosome 1"/>
</dbReference>
<name>A0A9P0FC85_BRAAE</name>
<evidence type="ECO:0000256" key="6">
    <source>
        <dbReference type="ARBA" id="ARBA00022989"/>
    </source>
</evidence>
<keyword evidence="13" id="KW-1185">Reference proteome</keyword>
<evidence type="ECO:0000256" key="7">
    <source>
        <dbReference type="ARBA" id="ARBA00023136"/>
    </source>
</evidence>
<organism evidence="12 13">
    <name type="scientific">Brassicogethes aeneus</name>
    <name type="common">Rape pollen beetle</name>
    <name type="synonym">Meligethes aeneus</name>
    <dbReference type="NCBI Taxonomy" id="1431903"/>
    <lineage>
        <taxon>Eukaryota</taxon>
        <taxon>Metazoa</taxon>
        <taxon>Ecdysozoa</taxon>
        <taxon>Arthropoda</taxon>
        <taxon>Hexapoda</taxon>
        <taxon>Insecta</taxon>
        <taxon>Pterygota</taxon>
        <taxon>Neoptera</taxon>
        <taxon>Endopterygota</taxon>
        <taxon>Coleoptera</taxon>
        <taxon>Polyphaga</taxon>
        <taxon>Cucujiformia</taxon>
        <taxon>Nitidulidae</taxon>
        <taxon>Meligethinae</taxon>
        <taxon>Brassicogethes</taxon>
    </lineage>
</organism>
<keyword evidence="5" id="KW-0812">Transmembrane</keyword>
<comment type="similarity">
    <text evidence="3">Belongs to the BRI3 family.</text>
</comment>
<keyword evidence="8" id="KW-0458">Lysosome</keyword>
<comment type="subunit">
    <text evidence="11">Interacts with BRI3BP. Interacts with MGAT1 and IFITM3.</text>
</comment>
<evidence type="ECO:0000256" key="1">
    <source>
        <dbReference type="ARBA" id="ARBA00004155"/>
    </source>
</evidence>
<proteinExistence type="inferred from homology"/>
<dbReference type="EMBL" id="OV121132">
    <property type="protein sequence ID" value="CAH0547657.1"/>
    <property type="molecule type" value="Genomic_DNA"/>
</dbReference>
<evidence type="ECO:0000256" key="11">
    <source>
        <dbReference type="ARBA" id="ARBA00046593"/>
    </source>
</evidence>
<evidence type="ECO:0000313" key="13">
    <source>
        <dbReference type="Proteomes" id="UP001154078"/>
    </source>
</evidence>
<reference evidence="12" key="1">
    <citation type="submission" date="2021-12" db="EMBL/GenBank/DDBJ databases">
        <authorList>
            <person name="King R."/>
        </authorList>
    </citation>
    <scope>NUCLEOTIDE SEQUENCE</scope>
</reference>
<keyword evidence="7" id="KW-0472">Membrane</keyword>
<keyword evidence="6" id="KW-1133">Transmembrane helix</keyword>
<keyword evidence="4" id="KW-0963">Cytoplasm</keyword>
<accession>A0A9P0FC85</accession>
<evidence type="ECO:0000256" key="8">
    <source>
        <dbReference type="ARBA" id="ARBA00023228"/>
    </source>
</evidence>